<proteinExistence type="predicted"/>
<evidence type="ECO:0000313" key="3">
    <source>
        <dbReference type="Proteomes" id="UP000554482"/>
    </source>
</evidence>
<accession>A0A7J6V3S6</accession>
<name>A0A7J6V3S6_THATH</name>
<feature type="domain" description="KIB1-4 beta-propeller" evidence="1">
    <location>
        <begin position="14"/>
        <end position="114"/>
    </location>
</feature>
<dbReference type="InterPro" id="IPR005174">
    <property type="entry name" value="KIB1-4_b-propeller"/>
</dbReference>
<comment type="caution">
    <text evidence="2">The sequence shown here is derived from an EMBL/GenBank/DDBJ whole genome shotgun (WGS) entry which is preliminary data.</text>
</comment>
<gene>
    <name evidence="2" type="ORF">FRX31_030860</name>
</gene>
<dbReference type="Pfam" id="PF03478">
    <property type="entry name" value="Beta-prop_KIB1-4"/>
    <property type="match status" value="1"/>
</dbReference>
<reference evidence="2 3" key="1">
    <citation type="submission" date="2020-06" db="EMBL/GenBank/DDBJ databases">
        <title>Transcriptomic and genomic resources for Thalictrum thalictroides and T. hernandezii: Facilitating candidate gene discovery in an emerging model plant lineage.</title>
        <authorList>
            <person name="Arias T."/>
            <person name="Riano-Pachon D.M."/>
            <person name="Di Stilio V.S."/>
        </authorList>
    </citation>
    <scope>NUCLEOTIDE SEQUENCE [LARGE SCALE GENOMIC DNA]</scope>
    <source>
        <strain evidence="3">cv. WT478/WT964</strain>
        <tissue evidence="2">Leaves</tissue>
    </source>
</reference>
<dbReference type="AlphaFoldDB" id="A0A7J6V3S6"/>
<dbReference type="Proteomes" id="UP000554482">
    <property type="component" value="Unassembled WGS sequence"/>
</dbReference>
<dbReference type="OrthoDB" id="10582976at2759"/>
<dbReference type="EMBL" id="JABWDY010038635">
    <property type="protein sequence ID" value="KAF5179553.1"/>
    <property type="molecule type" value="Genomic_DNA"/>
</dbReference>
<sequence length="115" mass="13910">MKPITHELGYYYKYDVQLYNPFVSDKHNTINLPSLEDNIIKQQYQDGGYENLYQRPFFYVRKAVLSCNPLFARKRTNFVVMAIVSQVSKLAFYTPENKDWITINWEREDWSYFED</sequence>
<organism evidence="2 3">
    <name type="scientific">Thalictrum thalictroides</name>
    <name type="common">Rue-anemone</name>
    <name type="synonym">Anemone thalictroides</name>
    <dbReference type="NCBI Taxonomy" id="46969"/>
    <lineage>
        <taxon>Eukaryota</taxon>
        <taxon>Viridiplantae</taxon>
        <taxon>Streptophyta</taxon>
        <taxon>Embryophyta</taxon>
        <taxon>Tracheophyta</taxon>
        <taxon>Spermatophyta</taxon>
        <taxon>Magnoliopsida</taxon>
        <taxon>Ranunculales</taxon>
        <taxon>Ranunculaceae</taxon>
        <taxon>Thalictroideae</taxon>
        <taxon>Thalictrum</taxon>
    </lineage>
</organism>
<feature type="non-terminal residue" evidence="2">
    <location>
        <position position="115"/>
    </location>
</feature>
<evidence type="ECO:0000259" key="1">
    <source>
        <dbReference type="Pfam" id="PF03478"/>
    </source>
</evidence>
<keyword evidence="3" id="KW-1185">Reference proteome</keyword>
<evidence type="ECO:0000313" key="2">
    <source>
        <dbReference type="EMBL" id="KAF5179553.1"/>
    </source>
</evidence>
<protein>
    <recommendedName>
        <fullName evidence="1">KIB1-4 beta-propeller domain-containing protein</fullName>
    </recommendedName>
</protein>